<reference evidence="5" key="1">
    <citation type="submission" date="2020-10" db="EMBL/GenBank/DDBJ databases">
        <title>Connecting structure to function with the recovery of over 1000 high-quality activated sludge metagenome-assembled genomes encoding full-length rRNA genes using long-read sequencing.</title>
        <authorList>
            <person name="Singleton C.M."/>
            <person name="Petriglieri F."/>
            <person name="Kristensen J.M."/>
            <person name="Kirkegaard R.H."/>
            <person name="Michaelsen T.Y."/>
            <person name="Andersen M.H."/>
            <person name="Karst S.M."/>
            <person name="Dueholm M.S."/>
            <person name="Nielsen P.H."/>
            <person name="Albertsen M."/>
        </authorList>
    </citation>
    <scope>NUCLEOTIDE SEQUENCE</scope>
    <source>
        <strain evidence="5">EsbW_18-Q3-R4-48_MAXAC.044</strain>
    </source>
</reference>
<dbReference type="Proteomes" id="UP000886602">
    <property type="component" value="Unassembled WGS sequence"/>
</dbReference>
<accession>A0A9D7F460</accession>
<dbReference type="GO" id="GO:0042597">
    <property type="term" value="C:periplasmic space"/>
    <property type="evidence" value="ECO:0007669"/>
    <property type="project" value="UniProtKB-SubCell"/>
</dbReference>
<dbReference type="Pfam" id="PF09084">
    <property type="entry name" value="NMT1"/>
    <property type="match status" value="1"/>
</dbReference>
<feature type="domain" description="SsuA/THI5-like" evidence="4">
    <location>
        <begin position="56"/>
        <end position="264"/>
    </location>
</feature>
<sequence length="342" mass="37315">MKLALRMRQHPWLALLLALLAVLAGLAFWRLVPEKEIAPGPPEKLVLGVAEVLLVIPVLVAEEQGFLRDAGLDVTTRHFPSGKAALDALFRGEVEVATVAETPIVLASFKRRDFVLVGSFLTTDAGAFSLAHPASGIQAVTDLRGRRVGVVAGTIAEYCLHVLLSDHGLSEADIDKVPLAGPQMAAALFDRHVDAIAAFEPFLSQAQKALGNAARVLLDRDRCSSTTGYFTSRDFPRQRQEALVRLLRGTGQGIDWMRSHRQEATALVARRLDIAPADLEAHWDDYRFALELSQSYLVALEDQAQWAMRSGLAPGAAMPNYLDFIDFTALEAVKPKAINVIH</sequence>
<evidence type="ECO:0000256" key="1">
    <source>
        <dbReference type="ARBA" id="ARBA00004418"/>
    </source>
</evidence>
<dbReference type="PANTHER" id="PTHR30024">
    <property type="entry name" value="ALIPHATIC SULFONATES-BINDING PROTEIN-RELATED"/>
    <property type="match status" value="1"/>
</dbReference>
<dbReference type="GO" id="GO:0042918">
    <property type="term" value="P:alkanesulfonate transmembrane transport"/>
    <property type="evidence" value="ECO:0007669"/>
    <property type="project" value="TreeGrafter"/>
</dbReference>
<dbReference type="EMBL" id="JADJNC010000003">
    <property type="protein sequence ID" value="MBK7421780.1"/>
    <property type="molecule type" value="Genomic_DNA"/>
</dbReference>
<comment type="subcellular location">
    <subcellularLocation>
        <location evidence="1">Periplasm</location>
    </subcellularLocation>
</comment>
<proteinExistence type="inferred from homology"/>
<organism evidence="5 6">
    <name type="scientific">Candidatus Propionivibrio dominans</name>
    <dbReference type="NCBI Taxonomy" id="2954373"/>
    <lineage>
        <taxon>Bacteria</taxon>
        <taxon>Pseudomonadati</taxon>
        <taxon>Pseudomonadota</taxon>
        <taxon>Betaproteobacteria</taxon>
        <taxon>Rhodocyclales</taxon>
        <taxon>Rhodocyclaceae</taxon>
        <taxon>Propionivibrio</taxon>
    </lineage>
</organism>
<evidence type="ECO:0000313" key="6">
    <source>
        <dbReference type="Proteomes" id="UP000886602"/>
    </source>
</evidence>
<name>A0A9D7F460_9RHOO</name>
<keyword evidence="3" id="KW-0732">Signal</keyword>
<evidence type="ECO:0000256" key="2">
    <source>
        <dbReference type="ARBA" id="ARBA00010742"/>
    </source>
</evidence>
<dbReference type="SUPFAM" id="SSF53850">
    <property type="entry name" value="Periplasmic binding protein-like II"/>
    <property type="match status" value="1"/>
</dbReference>
<dbReference type="AlphaFoldDB" id="A0A9D7F460"/>
<dbReference type="Gene3D" id="3.40.190.10">
    <property type="entry name" value="Periplasmic binding protein-like II"/>
    <property type="match status" value="2"/>
</dbReference>
<comment type="similarity">
    <text evidence="2">Belongs to the bacterial solute-binding protein SsuA/TauA family.</text>
</comment>
<dbReference type="PANTHER" id="PTHR30024:SF47">
    <property type="entry name" value="TAURINE-BINDING PERIPLASMIC PROTEIN"/>
    <property type="match status" value="1"/>
</dbReference>
<dbReference type="CDD" id="cd01008">
    <property type="entry name" value="PBP2_NrtA_SsuA_CpmA_like"/>
    <property type="match status" value="1"/>
</dbReference>
<evidence type="ECO:0000256" key="3">
    <source>
        <dbReference type="ARBA" id="ARBA00022729"/>
    </source>
</evidence>
<dbReference type="InterPro" id="IPR015168">
    <property type="entry name" value="SsuA/THI5"/>
</dbReference>
<gene>
    <name evidence="5" type="ORF">IPJ48_01040</name>
</gene>
<evidence type="ECO:0000259" key="4">
    <source>
        <dbReference type="Pfam" id="PF09084"/>
    </source>
</evidence>
<protein>
    <submittedName>
        <fullName evidence="5">ABC transporter substrate-binding protein</fullName>
    </submittedName>
</protein>
<comment type="caution">
    <text evidence="5">The sequence shown here is derived from an EMBL/GenBank/DDBJ whole genome shotgun (WGS) entry which is preliminary data.</text>
</comment>
<evidence type="ECO:0000313" key="5">
    <source>
        <dbReference type="EMBL" id="MBK7421780.1"/>
    </source>
</evidence>